<name>E8V4R5_TERSS</name>
<dbReference type="HOGENOM" id="CLU_2178094_0_0_0"/>
<dbReference type="AlphaFoldDB" id="E8V4R5"/>
<keyword evidence="1" id="KW-0472">Membrane</keyword>
<organism evidence="2 3">
    <name type="scientific">Terriglobus saanensis (strain ATCC BAA-1853 / DSM 23119 / SP1PR4)</name>
    <dbReference type="NCBI Taxonomy" id="401053"/>
    <lineage>
        <taxon>Bacteria</taxon>
        <taxon>Pseudomonadati</taxon>
        <taxon>Acidobacteriota</taxon>
        <taxon>Terriglobia</taxon>
        <taxon>Terriglobales</taxon>
        <taxon>Acidobacteriaceae</taxon>
        <taxon>Terriglobus</taxon>
    </lineage>
</organism>
<dbReference type="eggNOG" id="ENOG5033ZNF">
    <property type="taxonomic scope" value="Bacteria"/>
</dbReference>
<dbReference type="EMBL" id="CP002467">
    <property type="protein sequence ID" value="ADV81469.1"/>
    <property type="molecule type" value="Genomic_DNA"/>
</dbReference>
<accession>E8V4R5</accession>
<sequence>MKIFLFVLAATILEATGDAVLRVALHHPSLPIRIALFVFGGALLTAYGTSLNLAPVEFAAVTGMYIATLFVVFQVTNYLFFRATPTLPVLVGGTLIVTGGLIVSLWR</sequence>
<feature type="transmembrane region" description="Helical" evidence="1">
    <location>
        <begin position="33"/>
        <end position="51"/>
    </location>
</feature>
<gene>
    <name evidence="2" type="ordered locus">AciPR4_0635</name>
</gene>
<dbReference type="RefSeq" id="WP_013567202.1">
    <property type="nucleotide sequence ID" value="NC_014963.1"/>
</dbReference>
<keyword evidence="1" id="KW-0812">Transmembrane</keyword>
<protein>
    <recommendedName>
        <fullName evidence="4">Small multidrug resistance protein</fullName>
    </recommendedName>
</protein>
<dbReference type="Proteomes" id="UP000006844">
    <property type="component" value="Chromosome"/>
</dbReference>
<keyword evidence="3" id="KW-1185">Reference proteome</keyword>
<evidence type="ECO:0000313" key="2">
    <source>
        <dbReference type="EMBL" id="ADV81469.1"/>
    </source>
</evidence>
<dbReference type="OrthoDB" id="123240at2"/>
<keyword evidence="1" id="KW-1133">Transmembrane helix</keyword>
<proteinExistence type="predicted"/>
<evidence type="ECO:0000313" key="3">
    <source>
        <dbReference type="Proteomes" id="UP000006844"/>
    </source>
</evidence>
<evidence type="ECO:0008006" key="4">
    <source>
        <dbReference type="Google" id="ProtNLM"/>
    </source>
</evidence>
<dbReference type="KEGG" id="tsa:AciPR4_0635"/>
<feature type="transmembrane region" description="Helical" evidence="1">
    <location>
        <begin position="58"/>
        <end position="81"/>
    </location>
</feature>
<reference evidence="2 3" key="1">
    <citation type="journal article" date="2012" name="Stand. Genomic Sci.">
        <title>Complete genome sequence of Terriglobus saanensis type strain SP1PR4(T), an Acidobacteria from tundra soil.</title>
        <authorList>
            <person name="Rawat S.R."/>
            <person name="Mannisto M.K."/>
            <person name="Starovoytov V."/>
            <person name="Goodwin L."/>
            <person name="Nolan M."/>
            <person name="Hauser L."/>
            <person name="Land M."/>
            <person name="Davenport K.W."/>
            <person name="Woyke T."/>
            <person name="Haggblom M.M."/>
        </authorList>
    </citation>
    <scope>NUCLEOTIDE SEQUENCE</scope>
    <source>
        <strain evidence="3">ATCC BAA-1853 / DSM 23119 / SP1PR4</strain>
    </source>
</reference>
<feature type="transmembrane region" description="Helical" evidence="1">
    <location>
        <begin position="87"/>
        <end position="106"/>
    </location>
</feature>
<evidence type="ECO:0000256" key="1">
    <source>
        <dbReference type="SAM" id="Phobius"/>
    </source>
</evidence>